<dbReference type="AlphaFoldDB" id="A0A5N7CRU3"/>
<dbReference type="Proteomes" id="UP000325579">
    <property type="component" value="Unassembled WGS sequence"/>
</dbReference>
<dbReference type="GeneID" id="43673265"/>
<evidence type="ECO:0000313" key="3">
    <source>
        <dbReference type="Proteomes" id="UP000325579"/>
    </source>
</evidence>
<dbReference type="EMBL" id="ML736950">
    <property type="protein sequence ID" value="KAE8396921.1"/>
    <property type="molecule type" value="Genomic_DNA"/>
</dbReference>
<evidence type="ECO:0000313" key="2">
    <source>
        <dbReference type="EMBL" id="KAE8396921.1"/>
    </source>
</evidence>
<gene>
    <name evidence="2" type="ORF">BDV37DRAFT_289870</name>
</gene>
<protein>
    <submittedName>
        <fullName evidence="2">Uncharacterized protein</fullName>
    </submittedName>
</protein>
<dbReference type="RefSeq" id="XP_031934240.1">
    <property type="nucleotide sequence ID" value="XM_032088574.1"/>
</dbReference>
<evidence type="ECO:0000256" key="1">
    <source>
        <dbReference type="SAM" id="MobiDB-lite"/>
    </source>
</evidence>
<feature type="region of interest" description="Disordered" evidence="1">
    <location>
        <begin position="436"/>
        <end position="470"/>
    </location>
</feature>
<feature type="region of interest" description="Disordered" evidence="1">
    <location>
        <begin position="345"/>
        <end position="407"/>
    </location>
</feature>
<feature type="non-terminal residue" evidence="2">
    <location>
        <position position="1"/>
    </location>
</feature>
<proteinExistence type="predicted"/>
<feature type="compositionally biased region" description="Basic residues" evidence="1">
    <location>
        <begin position="461"/>
        <end position="470"/>
    </location>
</feature>
<feature type="compositionally biased region" description="Low complexity" evidence="1">
    <location>
        <begin position="436"/>
        <end position="448"/>
    </location>
</feature>
<accession>A0A5N7CRU3</accession>
<dbReference type="OrthoDB" id="4509841at2759"/>
<feature type="compositionally biased region" description="Polar residues" evidence="1">
    <location>
        <begin position="449"/>
        <end position="460"/>
    </location>
</feature>
<keyword evidence="3" id="KW-1185">Reference proteome</keyword>
<sequence length="470" mass="50777">KTWAVTEALSHYPVGDAWKVQIDEIQRAINDIRTDTNELTARTEDPLRTFARAVRGGPSPCHYQSNHNSASSAPACPADLDRDRALTVKVGDPAMARNLRRLTNEDLVKRAEEHRWLAAITAVRPTLTSIQFVAAKILWSGDLRLFLRNAKEAEIARTHRDAWIKGFGTAARVALPSWGVVAADMPSQALGPLTEEADRKRIAQELVANNCHTWGESCEITYVGWLVRPSPGKKRSWIVIEFTTPYHANRAIKAGTIWDFQVSETVLYDRASRIETSVRTKPSVARAPASTRLLLAATVTPPGLCRNAPTAVAITWPGTRSEVYIQEQEKARGRALHRPRFHHTPAYLQDPDVGSATGSAAHHIGPSSGEPTETESEDAGGSSEGARAAPGTEEGSGDLSAAARDASDDSAIEGLRFTGNTPPQGELSINTLSTLTSIPTIPPTLSTTGVSQDAPSSGTKGTRRSARLVQ</sequence>
<name>A0A5N7CRU3_9EURO</name>
<organism evidence="2 3">
    <name type="scientific">Aspergillus pseudonomiae</name>
    <dbReference type="NCBI Taxonomy" id="1506151"/>
    <lineage>
        <taxon>Eukaryota</taxon>
        <taxon>Fungi</taxon>
        <taxon>Dikarya</taxon>
        <taxon>Ascomycota</taxon>
        <taxon>Pezizomycotina</taxon>
        <taxon>Eurotiomycetes</taxon>
        <taxon>Eurotiomycetidae</taxon>
        <taxon>Eurotiales</taxon>
        <taxon>Aspergillaceae</taxon>
        <taxon>Aspergillus</taxon>
        <taxon>Aspergillus subgen. Circumdati</taxon>
    </lineage>
</organism>
<reference evidence="2 3" key="1">
    <citation type="submission" date="2019-04" db="EMBL/GenBank/DDBJ databases">
        <authorList>
            <consortium name="DOE Joint Genome Institute"/>
            <person name="Mondo S."/>
            <person name="Kjaerbolling I."/>
            <person name="Vesth T."/>
            <person name="Frisvad J.C."/>
            <person name="Nybo J.L."/>
            <person name="Theobald S."/>
            <person name="Kildgaard S."/>
            <person name="Isbrandt T."/>
            <person name="Kuo A."/>
            <person name="Sato A."/>
            <person name="Lyhne E.K."/>
            <person name="Kogle M.E."/>
            <person name="Wiebenga A."/>
            <person name="Kun R.S."/>
            <person name="Lubbers R.J."/>
            <person name="Makela M.R."/>
            <person name="Barry K."/>
            <person name="Chovatia M."/>
            <person name="Clum A."/>
            <person name="Daum C."/>
            <person name="Haridas S."/>
            <person name="He G."/>
            <person name="LaButti K."/>
            <person name="Lipzen A."/>
            <person name="Riley R."/>
            <person name="Salamov A."/>
            <person name="Simmons B.A."/>
            <person name="Magnuson J.K."/>
            <person name="Henrissat B."/>
            <person name="Mortensen U.H."/>
            <person name="Larsen T.O."/>
            <person name="Devries R.P."/>
            <person name="Grigoriev I.V."/>
            <person name="Machida M."/>
            <person name="Baker S.E."/>
            <person name="Andersen M.R."/>
            <person name="Cantor M.N."/>
            <person name="Hua S.X."/>
        </authorList>
    </citation>
    <scope>NUCLEOTIDE SEQUENCE [LARGE SCALE GENOMIC DNA]</scope>
    <source>
        <strain evidence="2 3">CBS 119388</strain>
    </source>
</reference>